<name>A0A974ZRA5_9NOCA</name>
<gene>
    <name evidence="3" type="ORF">JWS13_00725</name>
</gene>
<reference evidence="3 4" key="2">
    <citation type="journal article" date="2022" name="Arch. Microbiol.">
        <title>Rhodococcus pseudokoreensis sp. nov. isolated from the rhizosphere of young M26 apple rootstocks.</title>
        <authorList>
            <person name="Kampfer P."/>
            <person name="Glaeser S.P."/>
            <person name="Blom J."/>
            <person name="Wolf J."/>
            <person name="Benning S."/>
            <person name="Schloter M."/>
            <person name="Neumann-Schaal M."/>
        </authorList>
    </citation>
    <scope>NUCLEOTIDE SEQUENCE [LARGE SCALE GENOMIC DNA]</scope>
    <source>
        <strain evidence="3 4">R79</strain>
    </source>
</reference>
<evidence type="ECO:0000256" key="1">
    <source>
        <dbReference type="SAM" id="MobiDB-lite"/>
    </source>
</evidence>
<dbReference type="SMART" id="SM01012">
    <property type="entry name" value="ANTAR"/>
    <property type="match status" value="1"/>
</dbReference>
<dbReference type="Pfam" id="PF03861">
    <property type="entry name" value="ANTAR"/>
    <property type="match status" value="1"/>
</dbReference>
<dbReference type="PROSITE" id="PS50921">
    <property type="entry name" value="ANTAR"/>
    <property type="match status" value="1"/>
</dbReference>
<evidence type="ECO:0000313" key="4">
    <source>
        <dbReference type="Proteomes" id="UP000662986"/>
    </source>
</evidence>
<protein>
    <submittedName>
        <fullName evidence="3">ANTAR domain-containing protein</fullName>
    </submittedName>
</protein>
<geneLocation type="plasmid" evidence="3 4">
    <name>unnamed5</name>
</geneLocation>
<evidence type="ECO:0000259" key="2">
    <source>
        <dbReference type="PROSITE" id="PS50921"/>
    </source>
</evidence>
<keyword evidence="3" id="KW-0614">Plasmid</keyword>
<feature type="region of interest" description="Disordered" evidence="1">
    <location>
        <begin position="71"/>
        <end position="90"/>
    </location>
</feature>
<dbReference type="InterPro" id="IPR005561">
    <property type="entry name" value="ANTAR"/>
</dbReference>
<reference evidence="3 4" key="1">
    <citation type="journal article" date="2021" name="Microbiol. Resour. Announc.">
        <title>Complete Genome Sequences of Two Rhodococcus sp. Strains with Large and Linear Chromosomes, Isolated from Apple Rhizosphere.</title>
        <authorList>
            <person name="Benning S."/>
            <person name="Brugnone N."/>
            <person name="Siani R."/>
            <person name="Kublik S."/>
            <person name="Schloter M."/>
            <person name="Rad V."/>
        </authorList>
    </citation>
    <scope>NUCLEOTIDE SEQUENCE [LARGE SCALE GENOMIC DNA]</scope>
    <source>
        <strain evidence="3 4">R79</strain>
    </source>
</reference>
<dbReference type="EMBL" id="CP070614">
    <property type="protein sequence ID" value="QSE87476.1"/>
    <property type="molecule type" value="Genomic_DNA"/>
</dbReference>
<feature type="compositionally biased region" description="Polar residues" evidence="1">
    <location>
        <begin position="77"/>
        <end position="90"/>
    </location>
</feature>
<accession>A0A974ZRA5</accession>
<proteinExistence type="predicted"/>
<dbReference type="Proteomes" id="UP000662986">
    <property type="component" value="Plasmid unnamed5"/>
</dbReference>
<feature type="domain" description="ANTAR" evidence="2">
    <location>
        <begin position="6"/>
        <end position="67"/>
    </location>
</feature>
<sequence>MPRGHRDHRRPHEAQFRSALASRDIIGQAKGRLMERFDIPADRAFEMLAGLSPDTNTPWAAVATRIVEAGPDRRASHTSASTHRGQGQHQSALVVARGRWHHRVMRRLRWPAAPATGGVRVHGPAVLAAQHNLTIHLVEILPSPTVWRCD</sequence>
<dbReference type="SUPFAM" id="SSF52172">
    <property type="entry name" value="CheY-like"/>
    <property type="match status" value="1"/>
</dbReference>
<keyword evidence="4" id="KW-1185">Reference proteome</keyword>
<dbReference type="Gene3D" id="1.10.10.10">
    <property type="entry name" value="Winged helix-like DNA-binding domain superfamily/Winged helix DNA-binding domain"/>
    <property type="match status" value="1"/>
</dbReference>
<dbReference type="InterPro" id="IPR011006">
    <property type="entry name" value="CheY-like_superfamily"/>
</dbReference>
<dbReference type="InterPro" id="IPR036388">
    <property type="entry name" value="WH-like_DNA-bd_sf"/>
</dbReference>
<organism evidence="3 4">
    <name type="scientific">Rhodococcus pseudokoreensis</name>
    <dbReference type="NCBI Taxonomy" id="2811421"/>
    <lineage>
        <taxon>Bacteria</taxon>
        <taxon>Bacillati</taxon>
        <taxon>Actinomycetota</taxon>
        <taxon>Actinomycetes</taxon>
        <taxon>Mycobacteriales</taxon>
        <taxon>Nocardiaceae</taxon>
        <taxon>Rhodococcus</taxon>
    </lineage>
</organism>
<evidence type="ECO:0000313" key="3">
    <source>
        <dbReference type="EMBL" id="QSE87476.1"/>
    </source>
</evidence>